<dbReference type="InterPro" id="IPR024301">
    <property type="entry name" value="Amidase_6"/>
</dbReference>
<dbReference type="PANTHER" id="PTHR40032:SF1">
    <property type="entry name" value="EXPORTED PROTEIN"/>
    <property type="match status" value="1"/>
</dbReference>
<name>A0A1Y6K2Y3_9CHLR</name>
<dbReference type="EMBL" id="LT859958">
    <property type="protein sequence ID" value="SMX53994.1"/>
    <property type="molecule type" value="Genomic_DNA"/>
</dbReference>
<accession>A0A1Y6K2Y3</accession>
<feature type="chain" id="PRO_5012870755" description="Putative amidase domain-containing protein" evidence="1">
    <location>
        <begin position="25"/>
        <end position="312"/>
    </location>
</feature>
<sequence length="312" mass="35285">MKPVKSIVLILICCLSIIFLSESAAGQDKLISDGELIVERYLLEKRISLEPESEEYAQFLNSILWGGVMELSKVGTDFVKDQYDLEALEAYCIETVIQILYDDYVPGPPDPPAESYVEPQSFSDDKNQTFSYSRSLAIQYARDYYDNYNSSYPAFTSDCQNFVSQIVKRGGFGMSGDGDGCRSENTYSEWYMIPNPDPTIFCLGDGRYFEWSTGWTVVDHFKWYFTYNNSYAQNLGWTSSYSTAAIMLAPGDVIQLQILGSDGTWIGSHSVFVTKEDSTGLYVTSHTDDYLDKKLSDIPLSSSKRLLLIRFP</sequence>
<reference evidence="4" key="1">
    <citation type="submission" date="2017-05" db="EMBL/GenBank/DDBJ databases">
        <authorList>
            <person name="Kirkegaard R."/>
            <person name="Mcilroy J S."/>
        </authorList>
    </citation>
    <scope>NUCLEOTIDE SEQUENCE [LARGE SCALE GENOMIC DNA]</scope>
</reference>
<evidence type="ECO:0000313" key="3">
    <source>
        <dbReference type="EMBL" id="SMX53994.1"/>
    </source>
</evidence>
<protein>
    <recommendedName>
        <fullName evidence="2">Putative amidase domain-containing protein</fullName>
    </recommendedName>
</protein>
<dbReference type="PANTHER" id="PTHR40032">
    <property type="entry name" value="EXPORTED PROTEIN-RELATED"/>
    <property type="match status" value="1"/>
</dbReference>
<dbReference type="Pfam" id="PF12671">
    <property type="entry name" value="Amidase_6"/>
    <property type="match status" value="1"/>
</dbReference>
<feature type="signal peptide" evidence="1">
    <location>
        <begin position="1"/>
        <end position="24"/>
    </location>
</feature>
<proteinExistence type="predicted"/>
<dbReference type="KEGG" id="abat:CFX1CAM_0929"/>
<evidence type="ECO:0000259" key="2">
    <source>
        <dbReference type="Pfam" id="PF12671"/>
    </source>
</evidence>
<organism evidence="3 4">
    <name type="scientific">Candidatus Brevifilum fermentans</name>
    <dbReference type="NCBI Taxonomy" id="1986204"/>
    <lineage>
        <taxon>Bacteria</taxon>
        <taxon>Bacillati</taxon>
        <taxon>Chloroflexota</taxon>
        <taxon>Anaerolineae</taxon>
        <taxon>Anaerolineales</taxon>
        <taxon>Anaerolineaceae</taxon>
        <taxon>Candidatus Brevifilum</taxon>
    </lineage>
</organism>
<keyword evidence="4" id="KW-1185">Reference proteome</keyword>
<dbReference type="AlphaFoldDB" id="A0A1Y6K2Y3"/>
<gene>
    <name evidence="3" type="ORF">CFX1CAM_0929</name>
</gene>
<dbReference type="Proteomes" id="UP000195514">
    <property type="component" value="Chromosome I"/>
</dbReference>
<feature type="domain" description="Putative amidase" evidence="2">
    <location>
        <begin position="131"/>
        <end position="296"/>
    </location>
</feature>
<keyword evidence="1" id="KW-0732">Signal</keyword>
<evidence type="ECO:0000256" key="1">
    <source>
        <dbReference type="SAM" id="SignalP"/>
    </source>
</evidence>
<evidence type="ECO:0000313" key="4">
    <source>
        <dbReference type="Proteomes" id="UP000195514"/>
    </source>
</evidence>